<organism evidence="2 3">
    <name type="scientific">Bradyrhizobium betae</name>
    <dbReference type="NCBI Taxonomy" id="244734"/>
    <lineage>
        <taxon>Bacteria</taxon>
        <taxon>Pseudomonadati</taxon>
        <taxon>Pseudomonadota</taxon>
        <taxon>Alphaproteobacteria</taxon>
        <taxon>Hyphomicrobiales</taxon>
        <taxon>Nitrobacteraceae</taxon>
        <taxon>Bradyrhizobium</taxon>
    </lineage>
</organism>
<dbReference type="Pfam" id="PF06897">
    <property type="entry name" value="DUF1269"/>
    <property type="match status" value="1"/>
</dbReference>
<sequence length="184" mass="19192">MSDLIAIVYPNEAKAEDVRQRLLKLQKEYLIAIGDAVIAVKTETGSVKLNQLVNTTATGAITGSFWGLLIGVLFLNPIIGVALGAASGALGGALSDFGINDSFVKELSASLHPGNAALFVLIKHMTADKVLKEIKDAGGVVLKTSLDETKEKILRDALASTAEQPAAEPPNVDRPTGAAASRTD</sequence>
<dbReference type="EMBL" id="MZXW01000004">
    <property type="protein sequence ID" value="RXT54096.1"/>
    <property type="molecule type" value="Genomic_DNA"/>
</dbReference>
<keyword evidence="3" id="KW-1185">Reference proteome</keyword>
<gene>
    <name evidence="2" type="ORF">B5V03_01130</name>
</gene>
<name>A0A4Q1VRD7_9BRAD</name>
<dbReference type="Proteomes" id="UP000290819">
    <property type="component" value="Unassembled WGS sequence"/>
</dbReference>
<comment type="caution">
    <text evidence="2">The sequence shown here is derived from an EMBL/GenBank/DDBJ whole genome shotgun (WGS) entry which is preliminary data.</text>
</comment>
<protein>
    <recommendedName>
        <fullName evidence="4">DUF1269 domain-containing protein</fullName>
    </recommendedName>
</protein>
<dbReference type="OrthoDB" id="275223at2"/>
<accession>A0A4Q1VRD7</accession>
<dbReference type="InterPro" id="IPR009200">
    <property type="entry name" value="DUF1269_membrane"/>
</dbReference>
<evidence type="ECO:0000256" key="1">
    <source>
        <dbReference type="SAM" id="MobiDB-lite"/>
    </source>
</evidence>
<evidence type="ECO:0008006" key="4">
    <source>
        <dbReference type="Google" id="ProtNLM"/>
    </source>
</evidence>
<proteinExistence type="predicted"/>
<dbReference type="RefSeq" id="WP_129267437.1">
    <property type="nucleotide sequence ID" value="NZ_MZXW01000004.1"/>
</dbReference>
<evidence type="ECO:0000313" key="3">
    <source>
        <dbReference type="Proteomes" id="UP000290819"/>
    </source>
</evidence>
<dbReference type="AlphaFoldDB" id="A0A4Q1VRD7"/>
<reference evidence="2 3" key="1">
    <citation type="submission" date="2017-03" db="EMBL/GenBank/DDBJ databases">
        <authorList>
            <person name="Safronova V.I."/>
            <person name="Sazanova A.L."/>
            <person name="Chirak E.R."/>
        </authorList>
    </citation>
    <scope>NUCLEOTIDE SEQUENCE [LARGE SCALE GENOMIC DNA]</scope>
    <source>
        <strain evidence="2 3">Opo-243</strain>
    </source>
</reference>
<evidence type="ECO:0000313" key="2">
    <source>
        <dbReference type="EMBL" id="RXT54096.1"/>
    </source>
</evidence>
<feature type="region of interest" description="Disordered" evidence="1">
    <location>
        <begin position="157"/>
        <end position="184"/>
    </location>
</feature>